<feature type="domain" description="F-box" evidence="3">
    <location>
        <begin position="14"/>
        <end position="61"/>
    </location>
</feature>
<evidence type="ECO:0000313" key="4">
    <source>
        <dbReference type="EMBL" id="KAL0636900.1"/>
    </source>
</evidence>
<gene>
    <name evidence="4" type="ORF">Q9L58_004122</name>
</gene>
<dbReference type="InterPro" id="IPR001810">
    <property type="entry name" value="F-box_dom"/>
</dbReference>
<dbReference type="PROSITE" id="PS50181">
    <property type="entry name" value="FBOX"/>
    <property type="match status" value="1"/>
</dbReference>
<dbReference type="Pfam" id="PF12937">
    <property type="entry name" value="F-box-like"/>
    <property type="match status" value="1"/>
</dbReference>
<sequence>MIIVNPASSPQKCTKSFMDLPHELLDDIFGYLSWEEVLSSSTLICKKVHAVIEKDYFWQKRLNAAIQLPINLQDLHLIQDIPRKRIFLAISKARFYTWGESTLGKLGHSYPITGSAVRSHRVPRGTAIPLEIRTLRDVFIVDIKTGGWSTHFLTFDGDVYSFGSMNGQSSSSSKDPVRMKFPDPIVQISAGRNHLVALSSKGEIYSYIDLKSVPQRIMFSEHVIAPSNPYSKSPKHRQVRKVVGGWNCSGALLHGVGIIIWRHEVKADMTQLHANFEGVKIMQSDNWVQESHVKPPEVEPLGELVEDPFRDAACQIVDFVILEGYLVLITANGKVYCVEMKDSLPSSDPILLEHFSTPEPEEGKTIDRAEAEKRKIDRISGFFQRFAVYNKHGLAHIGNSEILKYAVENTRRAGSPDRNRQELKPLAMPSLKRFGTIVQIVFGDYHSHSLTSDGTLLSWGVESQNCGCLGIGDYIESERRGVEWEGGNGRLDEAAEVFFHDPPYPWSAYPERTVEGVVSWGDLTQRPTYGVSRGGQIGGVSDVRLDTREFCVLSITAAGWHSGALVLPITDRLHTGAEPRKREGHEVFSAIHNGGYHVRDHVGEDEISQFDDSEHEPQDFDTSNLGIPRTGHRGIRGISTVARGMRGGLRARGGGLHGSWVMRSGADESMRRRAFGAVSLEDEEERMGGADETSRDAESGLVRGRGCMRGVRGRHAPLGRQLGGETAEAGQRLGESIRMAVRGDKRGPTE</sequence>
<dbReference type="InterPro" id="IPR036047">
    <property type="entry name" value="F-box-like_dom_sf"/>
</dbReference>
<feature type="repeat" description="RCC1" evidence="1">
    <location>
        <begin position="400"/>
        <end position="453"/>
    </location>
</feature>
<reference evidence="4 5" key="1">
    <citation type="submission" date="2024-02" db="EMBL/GenBank/DDBJ databases">
        <title>Discinaceae phylogenomics.</title>
        <authorList>
            <person name="Dirks A.C."/>
            <person name="James T.Y."/>
        </authorList>
    </citation>
    <scope>NUCLEOTIDE SEQUENCE [LARGE SCALE GENOMIC DNA]</scope>
    <source>
        <strain evidence="4 5">ACD0624</strain>
    </source>
</reference>
<accession>A0ABR3GLV0</accession>
<dbReference type="InterPro" id="IPR009091">
    <property type="entry name" value="RCC1/BLIP-II"/>
</dbReference>
<organism evidence="4 5">
    <name type="scientific">Discina gigas</name>
    <dbReference type="NCBI Taxonomy" id="1032678"/>
    <lineage>
        <taxon>Eukaryota</taxon>
        <taxon>Fungi</taxon>
        <taxon>Dikarya</taxon>
        <taxon>Ascomycota</taxon>
        <taxon>Pezizomycotina</taxon>
        <taxon>Pezizomycetes</taxon>
        <taxon>Pezizales</taxon>
        <taxon>Discinaceae</taxon>
        <taxon>Discina</taxon>
    </lineage>
</organism>
<evidence type="ECO:0000256" key="1">
    <source>
        <dbReference type="PROSITE-ProRule" id="PRU00235"/>
    </source>
</evidence>
<keyword evidence="5" id="KW-1185">Reference proteome</keyword>
<dbReference type="InterPro" id="IPR051553">
    <property type="entry name" value="Ran_GTPase-activating"/>
</dbReference>
<protein>
    <recommendedName>
        <fullName evidence="3">F-box domain-containing protein</fullName>
    </recommendedName>
</protein>
<dbReference type="Proteomes" id="UP001447188">
    <property type="component" value="Unassembled WGS sequence"/>
</dbReference>
<name>A0ABR3GLV0_9PEZI</name>
<feature type="region of interest" description="Disordered" evidence="2">
    <location>
        <begin position="709"/>
        <end position="750"/>
    </location>
</feature>
<dbReference type="Gene3D" id="2.130.10.30">
    <property type="entry name" value="Regulator of chromosome condensation 1/beta-lactamase-inhibitor protein II"/>
    <property type="match status" value="2"/>
</dbReference>
<proteinExistence type="predicted"/>
<evidence type="ECO:0000313" key="5">
    <source>
        <dbReference type="Proteomes" id="UP001447188"/>
    </source>
</evidence>
<dbReference type="Pfam" id="PF13540">
    <property type="entry name" value="RCC1_2"/>
    <property type="match status" value="1"/>
</dbReference>
<dbReference type="EMBL" id="JBBBZM010000042">
    <property type="protein sequence ID" value="KAL0636900.1"/>
    <property type="molecule type" value="Genomic_DNA"/>
</dbReference>
<evidence type="ECO:0000259" key="3">
    <source>
        <dbReference type="PROSITE" id="PS50181"/>
    </source>
</evidence>
<dbReference type="PROSITE" id="PS50012">
    <property type="entry name" value="RCC1_3"/>
    <property type="match status" value="3"/>
</dbReference>
<dbReference type="PANTHER" id="PTHR45982:SF3">
    <property type="entry name" value="F-BOX PROTEIN POF9"/>
    <property type="match status" value="1"/>
</dbReference>
<dbReference type="SUPFAM" id="SSF81383">
    <property type="entry name" value="F-box domain"/>
    <property type="match status" value="1"/>
</dbReference>
<feature type="region of interest" description="Disordered" evidence="2">
    <location>
        <begin position="680"/>
        <end position="699"/>
    </location>
</feature>
<dbReference type="InterPro" id="IPR000408">
    <property type="entry name" value="Reg_chr_condens"/>
</dbReference>
<dbReference type="PROSITE" id="PS00626">
    <property type="entry name" value="RCC1_2"/>
    <property type="match status" value="1"/>
</dbReference>
<feature type="repeat" description="RCC1" evidence="1">
    <location>
        <begin position="157"/>
        <end position="201"/>
    </location>
</feature>
<feature type="compositionally biased region" description="Basic and acidic residues" evidence="2">
    <location>
        <begin position="686"/>
        <end position="698"/>
    </location>
</feature>
<dbReference type="SUPFAM" id="SSF50985">
    <property type="entry name" value="RCC1/BLIP-II"/>
    <property type="match status" value="1"/>
</dbReference>
<feature type="region of interest" description="Disordered" evidence="2">
    <location>
        <begin position="611"/>
        <end position="633"/>
    </location>
</feature>
<evidence type="ECO:0000256" key="2">
    <source>
        <dbReference type="SAM" id="MobiDB-lite"/>
    </source>
</evidence>
<feature type="compositionally biased region" description="Basic and acidic residues" evidence="2">
    <location>
        <begin position="741"/>
        <end position="750"/>
    </location>
</feature>
<feature type="repeat" description="RCC1" evidence="1">
    <location>
        <begin position="93"/>
        <end position="156"/>
    </location>
</feature>
<dbReference type="PANTHER" id="PTHR45982">
    <property type="entry name" value="REGULATOR OF CHROMOSOME CONDENSATION"/>
    <property type="match status" value="1"/>
</dbReference>
<comment type="caution">
    <text evidence="4">The sequence shown here is derived from an EMBL/GenBank/DDBJ whole genome shotgun (WGS) entry which is preliminary data.</text>
</comment>